<dbReference type="AlphaFoldDB" id="E6PFG3"/>
<dbReference type="SUPFAM" id="SSF52540">
    <property type="entry name" value="P-loop containing nucleoside triphosphate hydrolases"/>
    <property type="match status" value="2"/>
</dbReference>
<dbReference type="EMBL" id="CABL01000006">
    <property type="protein sequence ID" value="CBH75199.1"/>
    <property type="molecule type" value="Genomic_DNA"/>
</dbReference>
<dbReference type="Gene3D" id="3.40.50.300">
    <property type="entry name" value="P-loop containing nucleotide triphosphate hydrolases"/>
    <property type="match status" value="2"/>
</dbReference>
<dbReference type="FunFam" id="3.40.50.300:FF:000040">
    <property type="entry name" value="GTPase Der"/>
    <property type="match status" value="1"/>
</dbReference>
<evidence type="ECO:0000256" key="5">
    <source>
        <dbReference type="ARBA" id="ARBA00022741"/>
    </source>
</evidence>
<feature type="domain" description="EngA-type G" evidence="8">
    <location>
        <begin position="17"/>
        <end position="186"/>
    </location>
</feature>
<reference evidence="9" key="1">
    <citation type="submission" date="2009-10" db="EMBL/GenBank/DDBJ databases">
        <title>Diversity of trophic interactions inside an arsenic-rich microbial ecosystem.</title>
        <authorList>
            <person name="Bertin P.N."/>
            <person name="Heinrich-Salmeron A."/>
            <person name="Pelletier E."/>
            <person name="Goulhen-Chollet F."/>
            <person name="Arsene-Ploetze F."/>
            <person name="Gallien S."/>
            <person name="Calteau A."/>
            <person name="Vallenet D."/>
            <person name="Casiot C."/>
            <person name="Chane-Woon-Ming B."/>
            <person name="Giloteaux L."/>
            <person name="Barakat M."/>
            <person name="Bonnefoy V."/>
            <person name="Bruneel O."/>
            <person name="Chandler M."/>
            <person name="Cleiss J."/>
            <person name="Duran R."/>
            <person name="Elbaz-Poulichet F."/>
            <person name="Fonknechten N."/>
            <person name="Lauga B."/>
            <person name="Mornico D."/>
            <person name="Ortet P."/>
            <person name="Schaeffer C."/>
            <person name="Siguier P."/>
            <person name="Alexander Thil Smith A."/>
            <person name="Van Dorsselaer A."/>
            <person name="Weissenbach J."/>
            <person name="Medigue C."/>
            <person name="Le Paslier D."/>
        </authorList>
    </citation>
    <scope>NUCLEOTIDE SEQUENCE</scope>
</reference>
<dbReference type="FunFam" id="3.30.300.20:FF:000004">
    <property type="entry name" value="GTPase Der"/>
    <property type="match status" value="1"/>
</dbReference>
<dbReference type="PRINTS" id="PR00326">
    <property type="entry name" value="GTP1OBG"/>
</dbReference>
<keyword evidence="5" id="KW-0547">Nucleotide-binding</keyword>
<comment type="similarity">
    <text evidence="1">Belongs to the TRAFAC class TrmE-Era-EngA-EngB-Septin-like GTPase superfamily. EngA (Der) GTPase family.</text>
</comment>
<evidence type="ECO:0000256" key="6">
    <source>
        <dbReference type="ARBA" id="ARBA00023134"/>
    </source>
</evidence>
<dbReference type="GO" id="GO:0043022">
    <property type="term" value="F:ribosome binding"/>
    <property type="evidence" value="ECO:0007669"/>
    <property type="project" value="TreeGrafter"/>
</dbReference>
<dbReference type="InterPro" id="IPR027417">
    <property type="entry name" value="P-loop_NTPase"/>
</dbReference>
<dbReference type="InterPro" id="IPR015946">
    <property type="entry name" value="KH_dom-like_a/b"/>
</dbReference>
<keyword evidence="3" id="KW-0690">Ribosome biogenesis</keyword>
<evidence type="ECO:0000256" key="4">
    <source>
        <dbReference type="ARBA" id="ARBA00022737"/>
    </source>
</evidence>
<keyword evidence="6" id="KW-0342">GTP-binding</keyword>
<dbReference type="NCBIfam" id="TIGR03594">
    <property type="entry name" value="GTPase_EngA"/>
    <property type="match status" value="1"/>
</dbReference>
<dbReference type="InterPro" id="IPR016484">
    <property type="entry name" value="GTPase_Der"/>
</dbReference>
<evidence type="ECO:0000259" key="8">
    <source>
        <dbReference type="PROSITE" id="PS51712"/>
    </source>
</evidence>
<dbReference type="InterPro" id="IPR005225">
    <property type="entry name" value="Small_GTP-bd"/>
</dbReference>
<protein>
    <recommendedName>
        <fullName evidence="2">GTPase Der</fullName>
    </recommendedName>
    <alternativeName>
        <fullName evidence="7">GTP-binding protein EngA</fullName>
    </alternativeName>
</protein>
<dbReference type="Gene3D" id="3.30.300.20">
    <property type="match status" value="1"/>
</dbReference>
<dbReference type="Pfam" id="PF01926">
    <property type="entry name" value="MMR_HSR1"/>
    <property type="match status" value="2"/>
</dbReference>
<keyword evidence="4" id="KW-0677">Repeat</keyword>
<dbReference type="PANTHER" id="PTHR43834:SF6">
    <property type="entry name" value="GTPASE DER"/>
    <property type="match status" value="1"/>
</dbReference>
<evidence type="ECO:0000256" key="3">
    <source>
        <dbReference type="ARBA" id="ARBA00022517"/>
    </source>
</evidence>
<comment type="caution">
    <text evidence="9">The sequence shown here is derived from an EMBL/GenBank/DDBJ whole genome shotgun (WGS) entry which is preliminary data.</text>
</comment>
<dbReference type="PANTHER" id="PTHR43834">
    <property type="entry name" value="GTPASE DER"/>
    <property type="match status" value="1"/>
</dbReference>
<dbReference type="NCBIfam" id="TIGR00231">
    <property type="entry name" value="small_GTP"/>
    <property type="match status" value="2"/>
</dbReference>
<evidence type="ECO:0000313" key="9">
    <source>
        <dbReference type="EMBL" id="CBH75199.1"/>
    </source>
</evidence>
<dbReference type="Pfam" id="PF14714">
    <property type="entry name" value="KH_dom-like"/>
    <property type="match status" value="1"/>
</dbReference>
<dbReference type="PIRSF" id="PIRSF006485">
    <property type="entry name" value="GTP-binding_EngA"/>
    <property type="match status" value="1"/>
</dbReference>
<gene>
    <name evidence="9" type="primary">engA</name>
    <name evidence="9" type="ORF">CARN1_1524</name>
</gene>
<evidence type="ECO:0000256" key="1">
    <source>
        <dbReference type="ARBA" id="ARBA00008279"/>
    </source>
</evidence>
<proteinExistence type="inferred from homology"/>
<sequence>MDLEASETPVLARVEPATVAIVGRPNVGKSALFNRLVGARLAIVEDTPGVTRDRLYALAEWQGRTFNLVDTAGIDPEAAVAHGDAFAETTRRQAEAAAAAADAILFVVDAREGANPLDEDVATILRRIRRKIILVANKAESPSAADSATAEFSRLGFGVPIVVSAIHGEGTGDLLDRIVEALPENTPNAVRSGEISLAIVGRPNVGKSSLLNSLVGQERAIVSDVAGTTRDAIDTELLWRDGKYRLVDTAGMRKRPEAIGDIEYYATLRSLNALARCDIALIVFDSMHGITAQDRRLVGLAIEERKGVILVGNKWDLVREQGEYQQGDLKNAIYDMLPFARFAPITFLSAMTHRKLGGLMPLVAHICENLDRRAPTGQLNALIRDAVMAHPAPISGGKALRIFYAAQVAAHPPLFIMHCNDPDLVQPSYRRFLEHTIREAYDFEGVPLTIEFRPRRSEEREEAPWPTPS</sequence>
<accession>E6PFG3</accession>
<feature type="domain" description="EngA-type G" evidence="8">
    <location>
        <begin position="195"/>
        <end position="371"/>
    </location>
</feature>
<name>E6PFG3_9ZZZZ</name>
<evidence type="ECO:0000256" key="2">
    <source>
        <dbReference type="ARBA" id="ARBA00020953"/>
    </source>
</evidence>
<dbReference type="InterPro" id="IPR031166">
    <property type="entry name" value="G_ENGA"/>
</dbReference>
<dbReference type="PROSITE" id="PS51712">
    <property type="entry name" value="G_ENGA"/>
    <property type="match status" value="2"/>
</dbReference>
<organism evidence="9">
    <name type="scientific">mine drainage metagenome</name>
    <dbReference type="NCBI Taxonomy" id="410659"/>
    <lineage>
        <taxon>unclassified sequences</taxon>
        <taxon>metagenomes</taxon>
        <taxon>ecological metagenomes</taxon>
    </lineage>
</organism>
<dbReference type="GO" id="GO:0005525">
    <property type="term" value="F:GTP binding"/>
    <property type="evidence" value="ECO:0007669"/>
    <property type="project" value="UniProtKB-KW"/>
</dbReference>
<evidence type="ECO:0000256" key="7">
    <source>
        <dbReference type="ARBA" id="ARBA00032345"/>
    </source>
</evidence>
<dbReference type="GO" id="GO:0042254">
    <property type="term" value="P:ribosome biogenesis"/>
    <property type="evidence" value="ECO:0007669"/>
    <property type="project" value="UniProtKB-KW"/>
</dbReference>
<dbReference type="CDD" id="cd01894">
    <property type="entry name" value="EngA1"/>
    <property type="match status" value="1"/>
</dbReference>
<dbReference type="InterPro" id="IPR032859">
    <property type="entry name" value="KH_dom-like"/>
</dbReference>
<dbReference type="HAMAP" id="MF_00195">
    <property type="entry name" value="GTPase_Der"/>
    <property type="match status" value="1"/>
</dbReference>
<dbReference type="FunFam" id="3.40.50.300:FF:000057">
    <property type="entry name" value="GTPase Der"/>
    <property type="match status" value="1"/>
</dbReference>
<dbReference type="CDD" id="cd01895">
    <property type="entry name" value="EngA2"/>
    <property type="match status" value="1"/>
</dbReference>
<dbReference type="InterPro" id="IPR006073">
    <property type="entry name" value="GTP-bd"/>
</dbReference>